<keyword evidence="10" id="KW-1185">Reference proteome</keyword>
<evidence type="ECO:0000313" key="10">
    <source>
        <dbReference type="Proteomes" id="UP000199068"/>
    </source>
</evidence>
<comment type="subcellular location">
    <subcellularLocation>
        <location evidence="1">Cell membrane</location>
        <topology evidence="1">Lipid-anchor</topology>
    </subcellularLocation>
</comment>
<dbReference type="InterPro" id="IPR050957">
    <property type="entry name" value="BMP_lipoprotein"/>
</dbReference>
<evidence type="ECO:0000256" key="6">
    <source>
        <dbReference type="ARBA" id="ARBA00023288"/>
    </source>
</evidence>
<dbReference type="AlphaFoldDB" id="A0A1G9SE31"/>
<evidence type="ECO:0000256" key="1">
    <source>
        <dbReference type="ARBA" id="ARBA00004193"/>
    </source>
</evidence>
<accession>A0A1G9SE31</accession>
<evidence type="ECO:0000256" key="4">
    <source>
        <dbReference type="ARBA" id="ARBA00022729"/>
    </source>
</evidence>
<evidence type="ECO:0000256" key="2">
    <source>
        <dbReference type="ARBA" id="ARBA00008610"/>
    </source>
</evidence>
<feature type="domain" description="ABC transporter substrate-binding protein PnrA-like" evidence="8">
    <location>
        <begin position="41"/>
        <end position="335"/>
    </location>
</feature>
<dbReference type="InterPro" id="IPR028082">
    <property type="entry name" value="Peripla_BP_I"/>
</dbReference>
<name>A0A1G9SE31_9FIRM</name>
<evidence type="ECO:0000256" key="7">
    <source>
        <dbReference type="SAM" id="SignalP"/>
    </source>
</evidence>
<dbReference type="Proteomes" id="UP000199068">
    <property type="component" value="Unassembled WGS sequence"/>
</dbReference>
<dbReference type="PROSITE" id="PS51257">
    <property type="entry name" value="PROKAR_LIPOPROTEIN"/>
    <property type="match status" value="1"/>
</dbReference>
<dbReference type="STRING" id="1121325.SAMN04515677_10978"/>
<evidence type="ECO:0000259" key="8">
    <source>
        <dbReference type="Pfam" id="PF02608"/>
    </source>
</evidence>
<organism evidence="9 10">
    <name type="scientific">Romboutsia lituseburensis DSM 797</name>
    <dbReference type="NCBI Taxonomy" id="1121325"/>
    <lineage>
        <taxon>Bacteria</taxon>
        <taxon>Bacillati</taxon>
        <taxon>Bacillota</taxon>
        <taxon>Clostridia</taxon>
        <taxon>Peptostreptococcales</taxon>
        <taxon>Peptostreptococcaceae</taxon>
        <taxon>Romboutsia</taxon>
    </lineage>
</organism>
<proteinExistence type="inferred from homology"/>
<evidence type="ECO:0000256" key="5">
    <source>
        <dbReference type="ARBA" id="ARBA00023136"/>
    </source>
</evidence>
<dbReference type="EMBL" id="FNGW01000009">
    <property type="protein sequence ID" value="SDM33699.1"/>
    <property type="molecule type" value="Genomic_DNA"/>
</dbReference>
<dbReference type="PANTHER" id="PTHR34296:SF2">
    <property type="entry name" value="ABC TRANSPORTER GUANOSINE-BINDING PROTEIN NUPN"/>
    <property type="match status" value="1"/>
</dbReference>
<evidence type="ECO:0000313" key="9">
    <source>
        <dbReference type="EMBL" id="SDM33699.1"/>
    </source>
</evidence>
<dbReference type="InterPro" id="IPR003760">
    <property type="entry name" value="PnrA-like"/>
</dbReference>
<dbReference type="Gene3D" id="3.40.50.2300">
    <property type="match status" value="2"/>
</dbReference>
<feature type="signal peptide" evidence="7">
    <location>
        <begin position="1"/>
        <end position="21"/>
    </location>
</feature>
<dbReference type="GO" id="GO:0005886">
    <property type="term" value="C:plasma membrane"/>
    <property type="evidence" value="ECO:0007669"/>
    <property type="project" value="UniProtKB-SubCell"/>
</dbReference>
<feature type="chain" id="PRO_5039714038" evidence="7">
    <location>
        <begin position="22"/>
        <end position="343"/>
    </location>
</feature>
<dbReference type="RefSeq" id="WP_092727290.1">
    <property type="nucleotide sequence ID" value="NZ_FNGW01000009.1"/>
</dbReference>
<dbReference type="Pfam" id="PF02608">
    <property type="entry name" value="Bmp"/>
    <property type="match status" value="1"/>
</dbReference>
<keyword evidence="5" id="KW-0472">Membrane</keyword>
<keyword evidence="4 7" id="KW-0732">Signal</keyword>
<sequence>MKFKKLTAISAAIVIASLSLTGCGSKTKEESAKGSKELKIGMVTDVGGVNDESFNQSAYEGLQQAEKDLGIKVKLIESKQASEYLSNMESLMDEGMDLVIGVGNTMKDDIKTQAENYPDQNFAIVDETYDEIPSNVTPILFKENEATYLTGLIAGKMTKTNNVGFIGGMQNPVISRFQYGYMAGVNEANKDAKINVQYAGTFGDAAKGKSIANQMYGGNVDIILSAAGGTGLGAIEAAKEKGKYAIGVDRDQSNLAPDNVITSALKKVNVGVYDTVKELVDGKLKGGEEKVYGLKEDGVGIPESTNKLVDKEVLDYVNGIVEKIKSGEIKVPATKEEYDAMQK</sequence>
<gene>
    <name evidence="9" type="ORF">SAMN04515677_10978</name>
</gene>
<keyword evidence="6" id="KW-0449">Lipoprotein</keyword>
<reference evidence="9 10" key="1">
    <citation type="submission" date="2016-10" db="EMBL/GenBank/DDBJ databases">
        <authorList>
            <person name="de Groot N.N."/>
        </authorList>
    </citation>
    <scope>NUCLEOTIDE SEQUENCE [LARGE SCALE GENOMIC DNA]</scope>
    <source>
        <strain evidence="9 10">DSM 797</strain>
    </source>
</reference>
<dbReference type="CDD" id="cd06354">
    <property type="entry name" value="PBP1_PrnA-like"/>
    <property type="match status" value="1"/>
</dbReference>
<dbReference type="PANTHER" id="PTHR34296">
    <property type="entry name" value="TRANSCRIPTIONAL ACTIVATOR PROTEIN MED"/>
    <property type="match status" value="1"/>
</dbReference>
<evidence type="ECO:0000256" key="3">
    <source>
        <dbReference type="ARBA" id="ARBA00022475"/>
    </source>
</evidence>
<protein>
    <submittedName>
        <fullName evidence="9">Basic membrane protein A</fullName>
    </submittedName>
</protein>
<dbReference type="SUPFAM" id="SSF53822">
    <property type="entry name" value="Periplasmic binding protein-like I"/>
    <property type="match status" value="1"/>
</dbReference>
<comment type="similarity">
    <text evidence="2">Belongs to the BMP lipoprotein family.</text>
</comment>
<keyword evidence="3" id="KW-1003">Cell membrane</keyword>